<gene>
    <name evidence="3" type="primary">LOC110764493</name>
</gene>
<evidence type="ECO:0000313" key="3">
    <source>
        <dbReference type="RefSeq" id="XP_021823173.1"/>
    </source>
</evidence>
<dbReference type="PANTHER" id="PTHR38926:SF5">
    <property type="entry name" value="F-BOX AND LEUCINE-RICH REPEAT PROTEIN 6"/>
    <property type="match status" value="1"/>
</dbReference>
<dbReference type="SUPFAM" id="SSF52047">
    <property type="entry name" value="RNI-like"/>
    <property type="match status" value="1"/>
</dbReference>
<dbReference type="Gene3D" id="1.20.1280.50">
    <property type="match status" value="1"/>
</dbReference>
<evidence type="ECO:0000313" key="2">
    <source>
        <dbReference type="Proteomes" id="UP000515124"/>
    </source>
</evidence>
<sequence>MDCLATVFAKVGMESLLLNIPFVCKSWYKASLSPCCWLSLDFTEILTEYYYDWMKRFVDEYTIDEMFFTVTGFMKLVIHRSKGQATFLKLPGCCTLEAFKYVADVCPGLKALSLPSELVFLEPSMIIELIQKWENLESLSLKVGRCPGLKALSLPSELVFLEPSMIIELIQKWENLESLSLKGRINIAELLSPISLHCNNFRRLDIRGASVGEDAALSIVKLVPNIEHLSLRRASIPRSSLITILRGCKKLVCLDVSGCIGFDEEDEEISKLASHISNFSCQGSRPRLYYDSDSDSNDYYDSDDDYDHDEYDGSDGYYYGGGNSD</sequence>
<dbReference type="RefSeq" id="XP_021823173.1">
    <property type="nucleotide sequence ID" value="XM_021967481.1"/>
</dbReference>
<dbReference type="KEGG" id="pavi:110764493"/>
<evidence type="ECO:0000256" key="1">
    <source>
        <dbReference type="SAM" id="MobiDB-lite"/>
    </source>
</evidence>
<dbReference type="InterPro" id="IPR032675">
    <property type="entry name" value="LRR_dom_sf"/>
</dbReference>
<dbReference type="Gene3D" id="3.80.10.10">
    <property type="entry name" value="Ribonuclease Inhibitor"/>
    <property type="match status" value="1"/>
</dbReference>
<name>A0A6P5T7H5_PRUAV</name>
<dbReference type="GeneID" id="110764493"/>
<dbReference type="PANTHER" id="PTHR38926">
    <property type="entry name" value="F-BOX DOMAIN CONTAINING PROTEIN, EXPRESSED"/>
    <property type="match status" value="1"/>
</dbReference>
<dbReference type="AlphaFoldDB" id="A0A6P5T7H5"/>
<feature type="region of interest" description="Disordered" evidence="1">
    <location>
        <begin position="290"/>
        <end position="325"/>
    </location>
</feature>
<keyword evidence="2" id="KW-1185">Reference proteome</keyword>
<organism evidence="2 3">
    <name type="scientific">Prunus avium</name>
    <name type="common">Cherry</name>
    <name type="synonym">Cerasus avium</name>
    <dbReference type="NCBI Taxonomy" id="42229"/>
    <lineage>
        <taxon>Eukaryota</taxon>
        <taxon>Viridiplantae</taxon>
        <taxon>Streptophyta</taxon>
        <taxon>Embryophyta</taxon>
        <taxon>Tracheophyta</taxon>
        <taxon>Spermatophyta</taxon>
        <taxon>Magnoliopsida</taxon>
        <taxon>eudicotyledons</taxon>
        <taxon>Gunneridae</taxon>
        <taxon>Pentapetalae</taxon>
        <taxon>rosids</taxon>
        <taxon>fabids</taxon>
        <taxon>Rosales</taxon>
        <taxon>Rosaceae</taxon>
        <taxon>Amygdaloideae</taxon>
        <taxon>Amygdaleae</taxon>
        <taxon>Prunus</taxon>
    </lineage>
</organism>
<protein>
    <submittedName>
        <fullName evidence="3">F-box/LRR-repeat protein At3g48880-like</fullName>
    </submittedName>
</protein>
<feature type="compositionally biased region" description="Acidic residues" evidence="1">
    <location>
        <begin position="292"/>
        <end position="313"/>
    </location>
</feature>
<dbReference type="Proteomes" id="UP000515124">
    <property type="component" value="Unplaced"/>
</dbReference>
<reference evidence="3" key="1">
    <citation type="submission" date="2025-08" db="UniProtKB">
        <authorList>
            <consortium name="RefSeq"/>
        </authorList>
    </citation>
    <scope>IDENTIFICATION</scope>
</reference>
<proteinExistence type="predicted"/>
<accession>A0A6P5T7H5</accession>